<dbReference type="RefSeq" id="WP_007710526.1">
    <property type="nucleotide sequence ID" value="NZ_BAABXR010000001.1"/>
</dbReference>
<sequence>MQEDIENRTMTLVISGSKFTGRLLKAALTKYLAHRKEKKVQKVQKKQAKSRDKPEVQHYGRISKDELERQHGDMRELDIHDKSLCQFDRIARKYHVQYAVFGNDKGTFEVFFKAPREANMQKAFEAFTVTKLKKAQRRESVLGKLAKFKEMVKKPIADRQKRKELEL</sequence>
<evidence type="ECO:0000313" key="1">
    <source>
        <dbReference type="EMBL" id="RGX29880.1"/>
    </source>
</evidence>
<dbReference type="Pfam" id="PF12687">
    <property type="entry name" value="DUF3801"/>
    <property type="match status" value="1"/>
</dbReference>
<evidence type="ECO:0000313" key="2">
    <source>
        <dbReference type="Proteomes" id="UP000283880"/>
    </source>
</evidence>
<dbReference type="AlphaFoldDB" id="A0A413FGG9"/>
<name>A0A413FGG9_9FIRM</name>
<accession>A0A413FGG9</accession>
<dbReference type="OrthoDB" id="9811478at2"/>
<reference evidence="1 2" key="1">
    <citation type="submission" date="2018-08" db="EMBL/GenBank/DDBJ databases">
        <title>A genome reference for cultivated species of the human gut microbiota.</title>
        <authorList>
            <person name="Zou Y."/>
            <person name="Xue W."/>
            <person name="Luo G."/>
        </authorList>
    </citation>
    <scope>NUCLEOTIDE SEQUENCE [LARGE SCALE GENOMIC DNA]</scope>
    <source>
        <strain evidence="1 2">AF04-15</strain>
    </source>
</reference>
<proteinExistence type="predicted"/>
<organism evidence="1 2">
    <name type="scientific">Enterocloster asparagiformis</name>
    <dbReference type="NCBI Taxonomy" id="333367"/>
    <lineage>
        <taxon>Bacteria</taxon>
        <taxon>Bacillati</taxon>
        <taxon>Bacillota</taxon>
        <taxon>Clostridia</taxon>
        <taxon>Lachnospirales</taxon>
        <taxon>Lachnospiraceae</taxon>
        <taxon>Enterocloster</taxon>
    </lineage>
</organism>
<dbReference type="InterPro" id="IPR024234">
    <property type="entry name" value="DUF3801"/>
</dbReference>
<dbReference type="EMBL" id="QSBM01000006">
    <property type="protein sequence ID" value="RGX29880.1"/>
    <property type="molecule type" value="Genomic_DNA"/>
</dbReference>
<gene>
    <name evidence="1" type="ORF">DWV29_09165</name>
</gene>
<comment type="caution">
    <text evidence="1">The sequence shown here is derived from an EMBL/GenBank/DDBJ whole genome shotgun (WGS) entry which is preliminary data.</text>
</comment>
<dbReference type="Proteomes" id="UP000283880">
    <property type="component" value="Unassembled WGS sequence"/>
</dbReference>
<protein>
    <submittedName>
        <fullName evidence="1">PcfB family protein</fullName>
    </submittedName>
</protein>